<dbReference type="InterPro" id="IPR015590">
    <property type="entry name" value="Aldehyde_DH_dom"/>
</dbReference>
<dbReference type="InterPro" id="IPR016160">
    <property type="entry name" value="Ald_DH_CS_CYS"/>
</dbReference>
<dbReference type="InterPro" id="IPR016163">
    <property type="entry name" value="Ald_DH_C"/>
</dbReference>
<evidence type="ECO:0000256" key="2">
    <source>
        <dbReference type="ARBA" id="ARBA00022857"/>
    </source>
</evidence>
<keyword evidence="6" id="KW-1185">Reference proteome</keyword>
<dbReference type="EMBL" id="JAAXPN010000001">
    <property type="protein sequence ID" value="NKZ23661.1"/>
    <property type="molecule type" value="Genomic_DNA"/>
</dbReference>
<dbReference type="PANTHER" id="PTHR43217:SF2">
    <property type="entry name" value="SUCCINATE-SEMIALDEHYDE DEHYDROGENASE [NADP(+)]"/>
    <property type="match status" value="1"/>
</dbReference>
<dbReference type="Proteomes" id="UP000549765">
    <property type="component" value="Unassembled WGS sequence"/>
</dbReference>
<comment type="similarity">
    <text evidence="1">Belongs to the aldehyde dehydrogenase family.</text>
</comment>
<keyword evidence="3" id="KW-0560">Oxidoreductase</keyword>
<comment type="caution">
    <text evidence="5">The sequence shown here is derived from an EMBL/GenBank/DDBJ whole genome shotgun (WGS) entry which is preliminary data.</text>
</comment>
<evidence type="ECO:0000256" key="3">
    <source>
        <dbReference type="ARBA" id="ARBA00023002"/>
    </source>
</evidence>
<dbReference type="Pfam" id="PF00171">
    <property type="entry name" value="Aldedh"/>
    <property type="match status" value="1"/>
</dbReference>
<dbReference type="GO" id="GO:0004777">
    <property type="term" value="F:succinate-semialdehyde dehydrogenase (NAD+) activity"/>
    <property type="evidence" value="ECO:0007669"/>
    <property type="project" value="TreeGrafter"/>
</dbReference>
<evidence type="ECO:0000259" key="4">
    <source>
        <dbReference type="Pfam" id="PF00171"/>
    </source>
</evidence>
<accession>A0A7X6S304</accession>
<dbReference type="SUPFAM" id="SSF53720">
    <property type="entry name" value="ALDH-like"/>
    <property type="match status" value="1"/>
</dbReference>
<dbReference type="PROSITE" id="PS00070">
    <property type="entry name" value="ALDEHYDE_DEHYDR_CYS"/>
    <property type="match status" value="1"/>
</dbReference>
<keyword evidence="2" id="KW-0521">NADP</keyword>
<sequence length="457" mass="49825">MSYQAVNPFNETLIKEFSNASNQEVEDALTQGYEFYQASKSQAASEREQLLSQLADEFENNSEYYAKFLSTNMGKLIGQARNEVKSNVAIARYYAQHGAEFIKPKTFPDVDKSKAYVEYQSTGIVLAVEPWNFPYTQVMRVVAPNFILGNAVVLKHAGIVPECASAFEEACHKAGWPKGAFKNLFLDYDQVDAVIADSRVQGVALTGSDGAGRKVAASAGKYLKQSSMELGGTDVFVVLADADIKRAAKEAAEARLTNAGQVCTAAKRYLVAADIYDQFLTQLKAEFDTYKLGDPLDENTTLAPLSSKAAQKKLYEQTEKVIAGGSQVLYGELTDISQPGAGFTPMILTGMTTDNPMYDTELFGPVAQIYKVSNDDEIVAIANNSEHGLGGAIYATDIDHARRLASQIETGQLSINRRMASHSEVPFGGIKDSGYGRELSHYGIEVFANIKAITYND</sequence>
<dbReference type="InterPro" id="IPR016161">
    <property type="entry name" value="Ald_DH/histidinol_DH"/>
</dbReference>
<organism evidence="5 6">
    <name type="scientific">Periweissella fabalis</name>
    <dbReference type="NCBI Taxonomy" id="1070421"/>
    <lineage>
        <taxon>Bacteria</taxon>
        <taxon>Bacillati</taxon>
        <taxon>Bacillota</taxon>
        <taxon>Bacilli</taxon>
        <taxon>Lactobacillales</taxon>
        <taxon>Lactobacillaceae</taxon>
        <taxon>Periweissella</taxon>
    </lineage>
</organism>
<dbReference type="InterPro" id="IPR047110">
    <property type="entry name" value="GABD/Sad-like"/>
</dbReference>
<name>A0A7X6S304_9LACO</name>
<dbReference type="Gene3D" id="3.40.605.10">
    <property type="entry name" value="Aldehyde Dehydrogenase, Chain A, domain 1"/>
    <property type="match status" value="1"/>
</dbReference>
<dbReference type="FunFam" id="3.40.605.10:FF:000012">
    <property type="entry name" value="NAD-dependent succinate-semialdehyde dehydrogenase"/>
    <property type="match status" value="1"/>
</dbReference>
<gene>
    <name evidence="5" type="ORF">HF964_02410</name>
</gene>
<feature type="domain" description="Aldehyde dehydrogenase" evidence="4">
    <location>
        <begin position="3"/>
        <end position="453"/>
    </location>
</feature>
<dbReference type="RefSeq" id="WP_168721446.1">
    <property type="nucleotide sequence ID" value="NZ_JAAXPN010000001.1"/>
</dbReference>
<evidence type="ECO:0000313" key="6">
    <source>
        <dbReference type="Proteomes" id="UP000549765"/>
    </source>
</evidence>
<dbReference type="InterPro" id="IPR016162">
    <property type="entry name" value="Ald_DH_N"/>
</dbReference>
<protein>
    <submittedName>
        <fullName evidence="5">Aldehyde dehydrogenase family protein</fullName>
    </submittedName>
</protein>
<dbReference type="Gene3D" id="3.40.309.10">
    <property type="entry name" value="Aldehyde Dehydrogenase, Chain A, domain 2"/>
    <property type="match status" value="1"/>
</dbReference>
<evidence type="ECO:0000256" key="1">
    <source>
        <dbReference type="ARBA" id="ARBA00009986"/>
    </source>
</evidence>
<dbReference type="PANTHER" id="PTHR43217">
    <property type="entry name" value="SUCCINATE SEMIALDEHYDE DEHYDROGENASE [NAD(P)+] SAD"/>
    <property type="match status" value="1"/>
</dbReference>
<proteinExistence type="inferred from homology"/>
<evidence type="ECO:0000313" key="5">
    <source>
        <dbReference type="EMBL" id="NKZ23661.1"/>
    </source>
</evidence>
<reference evidence="5 6" key="1">
    <citation type="submission" date="2020-04" db="EMBL/GenBank/DDBJ databases">
        <title>MicrobeNet Type strains.</title>
        <authorList>
            <person name="Nicholson A.C."/>
        </authorList>
    </citation>
    <scope>NUCLEOTIDE SEQUENCE [LARGE SCALE GENOMIC DNA]</scope>
    <source>
        <strain evidence="5 6">CCUG 61472</strain>
    </source>
</reference>
<dbReference type="AlphaFoldDB" id="A0A7X6S304"/>